<feature type="compositionally biased region" description="Polar residues" evidence="1">
    <location>
        <begin position="33"/>
        <end position="43"/>
    </location>
</feature>
<feature type="compositionally biased region" description="Low complexity" evidence="1">
    <location>
        <begin position="254"/>
        <end position="263"/>
    </location>
</feature>
<keyword evidence="3" id="KW-1185">Reference proteome</keyword>
<feature type="compositionally biased region" description="Polar residues" evidence="1">
    <location>
        <begin position="98"/>
        <end position="110"/>
    </location>
</feature>
<reference evidence="2 3" key="1">
    <citation type="journal article" date="2015" name="Genome Biol. Evol.">
        <title>Comparative Genomics of a Bacterivorous Green Alga Reveals Evolutionary Causalities and Consequences of Phago-Mixotrophic Mode of Nutrition.</title>
        <authorList>
            <person name="Burns J.A."/>
            <person name="Paasch A."/>
            <person name="Narechania A."/>
            <person name="Kim E."/>
        </authorList>
    </citation>
    <scope>NUCLEOTIDE SEQUENCE [LARGE SCALE GENOMIC DNA]</scope>
    <source>
        <strain evidence="2 3">PLY_AMNH</strain>
    </source>
</reference>
<feature type="compositionally biased region" description="Polar residues" evidence="1">
    <location>
        <begin position="53"/>
        <end position="67"/>
    </location>
</feature>
<dbReference type="Proteomes" id="UP001190700">
    <property type="component" value="Unassembled WGS sequence"/>
</dbReference>
<protein>
    <submittedName>
        <fullName evidence="2">Uncharacterized protein</fullName>
    </submittedName>
</protein>
<accession>A0AAE0FUN4</accession>
<sequence length="345" mass="38043">MPSANDPKWSSENAGEPKRSLSLSVNGKRENSRISSNLATSFPQKPVERGRGRSNSSGPVLPLSSSAGAPPLDRIHRRIPMHSPIDGRAPMGRDRRSQTTTPAPTEQALSISREFSDHQSAEKPQRFASTAAAKHLQGLEEILDPEATASLILPLRGRGGWASPSPEPSQREQAFTRRSDPTPLRSPPTRRKRDFAKKETAQGIEVAVKVHERQEKITHRPLSPLDMGSKEEFMAYAQEEDTSISRTIHRGRVTTRATTPTAPQREADKEAPSPTSLLPPIVQKGTHLPSDKDWVQENPFLTEPGPREDGVPVNLDQKYLEFLDFVDYSFTPGAQGLLYCTAAEN</sequence>
<proteinExistence type="predicted"/>
<evidence type="ECO:0000313" key="2">
    <source>
        <dbReference type="EMBL" id="KAK3265536.1"/>
    </source>
</evidence>
<gene>
    <name evidence="2" type="ORF">CYMTET_25786</name>
</gene>
<evidence type="ECO:0000256" key="1">
    <source>
        <dbReference type="SAM" id="MobiDB-lite"/>
    </source>
</evidence>
<feature type="region of interest" description="Disordered" evidence="1">
    <location>
        <begin position="156"/>
        <end position="312"/>
    </location>
</feature>
<name>A0AAE0FUN4_9CHLO</name>
<dbReference type="EMBL" id="LGRX02013851">
    <property type="protein sequence ID" value="KAK3265536.1"/>
    <property type="molecule type" value="Genomic_DNA"/>
</dbReference>
<feature type="compositionally biased region" description="Basic and acidic residues" evidence="1">
    <location>
        <begin position="114"/>
        <end position="125"/>
    </location>
</feature>
<evidence type="ECO:0000313" key="3">
    <source>
        <dbReference type="Proteomes" id="UP001190700"/>
    </source>
</evidence>
<organism evidence="2 3">
    <name type="scientific">Cymbomonas tetramitiformis</name>
    <dbReference type="NCBI Taxonomy" id="36881"/>
    <lineage>
        <taxon>Eukaryota</taxon>
        <taxon>Viridiplantae</taxon>
        <taxon>Chlorophyta</taxon>
        <taxon>Pyramimonadophyceae</taxon>
        <taxon>Pyramimonadales</taxon>
        <taxon>Pyramimonadaceae</taxon>
        <taxon>Cymbomonas</taxon>
    </lineage>
</organism>
<feature type="region of interest" description="Disordered" evidence="1">
    <location>
        <begin position="1"/>
        <end position="132"/>
    </location>
</feature>
<dbReference type="AlphaFoldDB" id="A0AAE0FUN4"/>
<feature type="compositionally biased region" description="Basic and acidic residues" evidence="1">
    <location>
        <begin position="208"/>
        <end position="218"/>
    </location>
</feature>
<comment type="caution">
    <text evidence="2">The sequence shown here is derived from an EMBL/GenBank/DDBJ whole genome shotgun (WGS) entry which is preliminary data.</text>
</comment>